<protein>
    <submittedName>
        <fullName evidence="1">Uncharacterized protein</fullName>
    </submittedName>
</protein>
<dbReference type="AlphaFoldDB" id="A0AAN9EQ60"/>
<gene>
    <name evidence="1" type="ORF">RIF29_27519</name>
</gene>
<reference evidence="1 2" key="1">
    <citation type="submission" date="2024-01" db="EMBL/GenBank/DDBJ databases">
        <title>The genomes of 5 underutilized Papilionoideae crops provide insights into root nodulation and disease resistanc.</title>
        <authorList>
            <person name="Yuan L."/>
        </authorList>
    </citation>
    <scope>NUCLEOTIDE SEQUENCE [LARGE SCALE GENOMIC DNA]</scope>
    <source>
        <strain evidence="1">ZHUSHIDOU_FW_LH</strain>
        <tissue evidence="1">Leaf</tissue>
    </source>
</reference>
<dbReference type="Proteomes" id="UP001372338">
    <property type="component" value="Unassembled WGS sequence"/>
</dbReference>
<dbReference type="EMBL" id="JAYWIO010000005">
    <property type="protein sequence ID" value="KAK7261214.1"/>
    <property type="molecule type" value="Genomic_DNA"/>
</dbReference>
<name>A0AAN9EQ60_CROPI</name>
<comment type="caution">
    <text evidence="1">The sequence shown here is derived from an EMBL/GenBank/DDBJ whole genome shotgun (WGS) entry which is preliminary data.</text>
</comment>
<proteinExistence type="predicted"/>
<evidence type="ECO:0000313" key="1">
    <source>
        <dbReference type="EMBL" id="KAK7261214.1"/>
    </source>
</evidence>
<keyword evidence="2" id="KW-1185">Reference proteome</keyword>
<organism evidence="1 2">
    <name type="scientific">Crotalaria pallida</name>
    <name type="common">Smooth rattlebox</name>
    <name type="synonym">Crotalaria striata</name>
    <dbReference type="NCBI Taxonomy" id="3830"/>
    <lineage>
        <taxon>Eukaryota</taxon>
        <taxon>Viridiplantae</taxon>
        <taxon>Streptophyta</taxon>
        <taxon>Embryophyta</taxon>
        <taxon>Tracheophyta</taxon>
        <taxon>Spermatophyta</taxon>
        <taxon>Magnoliopsida</taxon>
        <taxon>eudicotyledons</taxon>
        <taxon>Gunneridae</taxon>
        <taxon>Pentapetalae</taxon>
        <taxon>rosids</taxon>
        <taxon>fabids</taxon>
        <taxon>Fabales</taxon>
        <taxon>Fabaceae</taxon>
        <taxon>Papilionoideae</taxon>
        <taxon>50 kb inversion clade</taxon>
        <taxon>genistoids sensu lato</taxon>
        <taxon>core genistoids</taxon>
        <taxon>Crotalarieae</taxon>
        <taxon>Crotalaria</taxon>
    </lineage>
</organism>
<accession>A0AAN9EQ60</accession>
<sequence>MSIDIDLNLTPPHSIDIDLNLTPAPSNTDEECNILPNAIDEIEEDNVGATCDLEPSLYLDNEDGFEVEPEPPIDSTVTLIHNTFSLKKLFVVAIKDISCGESYSQLLHIQRDFEA</sequence>
<evidence type="ECO:0000313" key="2">
    <source>
        <dbReference type="Proteomes" id="UP001372338"/>
    </source>
</evidence>